<feature type="transmembrane region" description="Helical" evidence="1">
    <location>
        <begin position="478"/>
        <end position="500"/>
    </location>
</feature>
<feature type="transmembrane region" description="Helical" evidence="1">
    <location>
        <begin position="318"/>
        <end position="338"/>
    </location>
</feature>
<gene>
    <name evidence="2" type="ORF">BOX15_Mlig011660g2</name>
</gene>
<accession>A0A267GCW0</accession>
<feature type="transmembrane region" description="Helical" evidence="1">
    <location>
        <begin position="399"/>
        <end position="422"/>
    </location>
</feature>
<keyword evidence="1" id="KW-0472">Membrane</keyword>
<organism evidence="2 3">
    <name type="scientific">Macrostomum lignano</name>
    <dbReference type="NCBI Taxonomy" id="282301"/>
    <lineage>
        <taxon>Eukaryota</taxon>
        <taxon>Metazoa</taxon>
        <taxon>Spiralia</taxon>
        <taxon>Lophotrochozoa</taxon>
        <taxon>Platyhelminthes</taxon>
        <taxon>Rhabditophora</taxon>
        <taxon>Macrostomorpha</taxon>
        <taxon>Macrostomida</taxon>
        <taxon>Macrostomidae</taxon>
        <taxon>Macrostomum</taxon>
    </lineage>
</organism>
<keyword evidence="3" id="KW-1185">Reference proteome</keyword>
<protein>
    <submittedName>
        <fullName evidence="2">Uncharacterized protein</fullName>
    </submittedName>
</protein>
<evidence type="ECO:0000313" key="3">
    <source>
        <dbReference type="Proteomes" id="UP000215902"/>
    </source>
</evidence>
<evidence type="ECO:0000313" key="2">
    <source>
        <dbReference type="EMBL" id="PAA83853.1"/>
    </source>
</evidence>
<feature type="transmembrane region" description="Helical" evidence="1">
    <location>
        <begin position="52"/>
        <end position="71"/>
    </location>
</feature>
<feature type="transmembrane region" description="Helical" evidence="1">
    <location>
        <begin position="281"/>
        <end position="297"/>
    </location>
</feature>
<dbReference type="Proteomes" id="UP000215902">
    <property type="component" value="Unassembled WGS sequence"/>
</dbReference>
<keyword evidence="1" id="KW-0812">Transmembrane</keyword>
<proteinExistence type="predicted"/>
<dbReference type="EMBL" id="NIVC01000401">
    <property type="protein sequence ID" value="PAA83853.1"/>
    <property type="molecule type" value="Genomic_DNA"/>
</dbReference>
<dbReference type="InterPro" id="IPR037272">
    <property type="entry name" value="SNS_sf"/>
</dbReference>
<feature type="transmembrane region" description="Helical" evidence="1">
    <location>
        <begin position="200"/>
        <end position="218"/>
    </location>
</feature>
<comment type="caution">
    <text evidence="2">The sequence shown here is derived from an EMBL/GenBank/DDBJ whole genome shotgun (WGS) entry which is preliminary data.</text>
</comment>
<dbReference type="SUPFAM" id="SSF161070">
    <property type="entry name" value="SNF-like"/>
    <property type="match status" value="1"/>
</dbReference>
<sequence length="657" mass="75939">MDNNAMKLLGSWNLASHSPHERHLINHSEMWMAILMLYLPPLHFYRNNSSTVITLCANIFCYLFISLPIYLVEILTASFSHGNLVRAYNYNRFARVILCVIILHQFQNLTSGTANAHKIITFSLTFFLQNLNPHVSLWNCHNPWNTELCCLLLVPLNSSIEAYRKMKARCSTPLEEFYKHHGNIIHSGIYQPSSSTYDGGHVQIIVWFLLAVFLIVMVQRSLSEAIKLTTYLITIPCLLLLIVLYLHCFRQPMTSPKITNLVTRRDKFQDEYTFTFFMPNIYYANQMMMAGGYLVVLHCCRKPHQTKRQLASLFNKNLIFLAIVSIAYKSAICVLRHGTVGIIKLNRQRMAGFVGTFDREVFRDVFEDSKDWLYQIVFDYIEILYSFRQQFQFRGPWMALDGAAILHPVLLSLGFIGIRIAIYKATLELLFQSIGYPELLSGPWQLLTRLSLPLSVVSVCLVADTDLLRDALFPKEPFGYAFCSLNVVLFLPSFVYASFVHRSGIMGHSLHWRMMKFALRYKRSLVILGILSGLHLFGAQIYKNVFVKDFKRVLRSTKDKKTPNIEYFFEYDVGVFGSPAQRVFSFSGVTANWVLNDVFYGLFGTFSLIFALLQSDRVVNFIETNRGMLYLFFCKPARCFRHCVEFYFVVMFGKSNR</sequence>
<feature type="transmembrane region" description="Helical" evidence="1">
    <location>
        <begin position="593"/>
        <end position="613"/>
    </location>
</feature>
<feature type="transmembrane region" description="Helical" evidence="1">
    <location>
        <begin position="521"/>
        <end position="542"/>
    </location>
</feature>
<reference evidence="2 3" key="1">
    <citation type="submission" date="2017-06" db="EMBL/GenBank/DDBJ databases">
        <title>A platform for efficient transgenesis in Macrostomum lignano, a flatworm model organism for stem cell research.</title>
        <authorList>
            <person name="Berezikov E."/>
        </authorList>
    </citation>
    <scope>NUCLEOTIDE SEQUENCE [LARGE SCALE GENOMIC DNA]</scope>
    <source>
        <strain evidence="2">DV1</strain>
        <tissue evidence="2">Whole organism</tissue>
    </source>
</reference>
<name>A0A267GCW0_9PLAT</name>
<dbReference type="AlphaFoldDB" id="A0A267GCW0"/>
<keyword evidence="1" id="KW-1133">Transmembrane helix</keyword>
<evidence type="ECO:0000256" key="1">
    <source>
        <dbReference type="SAM" id="Phobius"/>
    </source>
</evidence>
<feature type="transmembrane region" description="Helical" evidence="1">
    <location>
        <begin position="230"/>
        <end position="247"/>
    </location>
</feature>